<evidence type="ECO:0000313" key="4">
    <source>
        <dbReference type="Proteomes" id="UP000006735"/>
    </source>
</evidence>
<feature type="domain" description="PPM-type phosphatase" evidence="2">
    <location>
        <begin position="106"/>
        <end position="336"/>
    </location>
</feature>
<evidence type="ECO:0000259" key="2">
    <source>
        <dbReference type="PROSITE" id="PS51746"/>
    </source>
</evidence>
<accession>Q5H422</accession>
<reference evidence="3 4" key="1">
    <citation type="journal article" date="2005" name="Nucleic Acids Res.">
        <title>The genome sequence of Xanthomonas oryzae pathovar oryzae KACC10331, the bacterial blight pathogen of rice.</title>
        <authorList>
            <person name="Lee B.M."/>
            <person name="Park Y.J."/>
            <person name="Park D.S."/>
            <person name="Kang H.W."/>
            <person name="Kim J.G."/>
            <person name="Song E.S."/>
            <person name="Park I.C."/>
            <person name="Yoon U.H."/>
            <person name="Hahn J.H."/>
            <person name="Koo B.S."/>
            <person name="Lee G.B."/>
            <person name="Kim H."/>
            <person name="Park H.S."/>
            <person name="Yoon K.O."/>
            <person name="Kim J.H."/>
            <person name="Jung C.H."/>
            <person name="Koh N.H."/>
            <person name="Seo J.S."/>
            <person name="Go S.J."/>
        </authorList>
    </citation>
    <scope>NUCLEOTIDE SEQUENCE [LARGE SCALE GENOMIC DNA]</scope>
    <source>
        <strain evidence="4">KACC10331 / KXO85</strain>
    </source>
</reference>
<name>Q5H422_XANOR</name>
<dbReference type="InterPro" id="IPR015655">
    <property type="entry name" value="PP2C"/>
</dbReference>
<dbReference type="KEGG" id="xoo:XOO1045"/>
<organism evidence="3 4">
    <name type="scientific">Xanthomonas oryzae pv. oryzae (strain KACC10331 / KXO85)</name>
    <dbReference type="NCBI Taxonomy" id="291331"/>
    <lineage>
        <taxon>Bacteria</taxon>
        <taxon>Pseudomonadati</taxon>
        <taxon>Pseudomonadota</taxon>
        <taxon>Gammaproteobacteria</taxon>
        <taxon>Lysobacterales</taxon>
        <taxon>Lysobacteraceae</taxon>
        <taxon>Xanthomonas</taxon>
    </lineage>
</organism>
<dbReference type="CDD" id="cd00143">
    <property type="entry name" value="PP2Cc"/>
    <property type="match status" value="1"/>
</dbReference>
<dbReference type="InterPro" id="IPR001932">
    <property type="entry name" value="PPM-type_phosphatase-like_dom"/>
</dbReference>
<dbReference type="SUPFAM" id="SSF81606">
    <property type="entry name" value="PP2C-like"/>
    <property type="match status" value="1"/>
</dbReference>
<keyword evidence="4" id="KW-1185">Reference proteome</keyword>
<dbReference type="AlphaFoldDB" id="Q5H422"/>
<dbReference type="GO" id="GO:0004722">
    <property type="term" value="F:protein serine/threonine phosphatase activity"/>
    <property type="evidence" value="ECO:0007669"/>
    <property type="project" value="InterPro"/>
</dbReference>
<proteinExistence type="predicted"/>
<dbReference type="STRING" id="291331.XOO1045"/>
<dbReference type="Pfam" id="PF13672">
    <property type="entry name" value="PP2C_2"/>
    <property type="match status" value="1"/>
</dbReference>
<feature type="compositionally biased region" description="Polar residues" evidence="1">
    <location>
        <begin position="29"/>
        <end position="39"/>
    </location>
</feature>
<dbReference type="PANTHER" id="PTHR47992">
    <property type="entry name" value="PROTEIN PHOSPHATASE"/>
    <property type="match status" value="1"/>
</dbReference>
<dbReference type="PROSITE" id="PS51746">
    <property type="entry name" value="PPM_2"/>
    <property type="match status" value="1"/>
</dbReference>
<dbReference type="SMART" id="SM00331">
    <property type="entry name" value="PP2C_SIG"/>
    <property type="match status" value="1"/>
</dbReference>
<dbReference type="SMART" id="SM00332">
    <property type="entry name" value="PP2Cc"/>
    <property type="match status" value="1"/>
</dbReference>
<protein>
    <submittedName>
        <fullName evidence="3">Serine/threonine protein phosphatase</fullName>
    </submittedName>
</protein>
<dbReference type="InterPro" id="IPR036457">
    <property type="entry name" value="PPM-type-like_dom_sf"/>
</dbReference>
<dbReference type="Gene3D" id="3.60.40.10">
    <property type="entry name" value="PPM-type phosphatase domain"/>
    <property type="match status" value="1"/>
</dbReference>
<sequence length="337" mass="36257">MRGFLRHLAERGGFEPPRRYKRLPDFESGTFNRSATSPDGPQCPGDVHHTVTRPQPQAARAGAAKAAIRPGVNRHCDAHAWCVAAGRSGRDDGGASSPWRPGPMLEFGHLTHVGLRRDLNEDTYYGDSELGLWLVADGMGGHACGEVASALARETIVREIRAGTPLAQSVRIADEEIIKTSRRCNDTLPMGTTVVAARVLGQRFEVAWVGDSRAYLWRDGRLAQLSQDHSYVQELIAQGTLTSEQARAHPHRNVVTQALGVTDPAHLNVATMQGELKSGMQLLLCSDGLTEEVDDAAIAATLSQADCSAQEYVECLVAAALDGGGSDNITAILVRSY</sequence>
<feature type="compositionally biased region" description="Basic and acidic residues" evidence="1">
    <location>
        <begin position="14"/>
        <end position="25"/>
    </location>
</feature>
<dbReference type="HOGENOM" id="CLU_034545_0_1_6"/>
<evidence type="ECO:0000256" key="1">
    <source>
        <dbReference type="SAM" id="MobiDB-lite"/>
    </source>
</evidence>
<gene>
    <name evidence="3" type="primary">PTC1</name>
    <name evidence="3" type="ordered locus">XOO1045</name>
</gene>
<feature type="region of interest" description="Disordered" evidence="1">
    <location>
        <begin position="14"/>
        <end position="49"/>
    </location>
</feature>
<evidence type="ECO:0000313" key="3">
    <source>
        <dbReference type="EMBL" id="AAW74299.1"/>
    </source>
</evidence>
<dbReference type="Proteomes" id="UP000006735">
    <property type="component" value="Chromosome"/>
</dbReference>
<dbReference type="EMBL" id="AE013598">
    <property type="protein sequence ID" value="AAW74299.1"/>
    <property type="molecule type" value="Genomic_DNA"/>
</dbReference>